<organism evidence="13 14">
    <name type="scientific">Desulfosarcina widdelii</name>
    <dbReference type="NCBI Taxonomy" id="947919"/>
    <lineage>
        <taxon>Bacteria</taxon>
        <taxon>Pseudomonadati</taxon>
        <taxon>Thermodesulfobacteriota</taxon>
        <taxon>Desulfobacteria</taxon>
        <taxon>Desulfobacterales</taxon>
        <taxon>Desulfosarcinaceae</taxon>
        <taxon>Desulfosarcina</taxon>
    </lineage>
</organism>
<dbReference type="Proteomes" id="UP000427769">
    <property type="component" value="Chromosome"/>
</dbReference>
<comment type="function">
    <text evidence="9">Catalyzes the first step in the biosynthesis of NAD from nicotinic acid, the ATP-dependent synthesis of beta-nicotinate D-ribonucleotide from nicotinate and 5-phospho-D-ribose 1-phosphate.</text>
</comment>
<dbReference type="InterPro" id="IPR036068">
    <property type="entry name" value="Nicotinate_pribotase-like_C"/>
</dbReference>
<evidence type="ECO:0000256" key="8">
    <source>
        <dbReference type="ARBA" id="ARBA00048668"/>
    </source>
</evidence>
<reference evidence="13 14" key="1">
    <citation type="submission" date="2019-11" db="EMBL/GenBank/DDBJ databases">
        <title>Comparative genomics of hydrocarbon-degrading Desulfosarcina strains.</title>
        <authorList>
            <person name="Watanabe M."/>
            <person name="Kojima H."/>
            <person name="Fukui M."/>
        </authorList>
    </citation>
    <scope>NUCLEOTIDE SEQUENCE [LARGE SCALE GENOMIC DNA]</scope>
    <source>
        <strain evidence="13 14">PP31</strain>
    </source>
</reference>
<evidence type="ECO:0000256" key="6">
    <source>
        <dbReference type="ARBA" id="ARBA00022642"/>
    </source>
</evidence>
<dbReference type="Pfam" id="PF17956">
    <property type="entry name" value="NAPRTase_C"/>
    <property type="match status" value="1"/>
</dbReference>
<comment type="similarity">
    <text evidence="2 9">Belongs to the NAPRTase family.</text>
</comment>
<evidence type="ECO:0000259" key="11">
    <source>
        <dbReference type="Pfam" id="PF17767"/>
    </source>
</evidence>
<dbReference type="InterPro" id="IPR013785">
    <property type="entry name" value="Aldolase_TIM"/>
</dbReference>
<evidence type="ECO:0000256" key="5">
    <source>
        <dbReference type="ARBA" id="ARBA00022598"/>
    </source>
</evidence>
<comment type="PTM">
    <text evidence="9">Transiently phosphorylated on a His residue during the reaction cycle. Phosphorylation strongly increases the affinity for substrates and increases the rate of nicotinate D-ribonucleotide production. Dephosphorylation regenerates the low-affinity form of the enzyme, leading to product release.</text>
</comment>
<dbReference type="GO" id="GO:0034355">
    <property type="term" value="P:NAD+ biosynthetic process via the salvage pathway"/>
    <property type="evidence" value="ECO:0007669"/>
    <property type="project" value="UniProtKB-ARBA"/>
</dbReference>
<evidence type="ECO:0000313" key="13">
    <source>
        <dbReference type="EMBL" id="BBO76318.1"/>
    </source>
</evidence>
<evidence type="ECO:0000256" key="4">
    <source>
        <dbReference type="ARBA" id="ARBA00022553"/>
    </source>
</evidence>
<dbReference type="SUPFAM" id="SSF54675">
    <property type="entry name" value="Nicotinate/Quinolinate PRTase N-terminal domain-like"/>
    <property type="match status" value="1"/>
</dbReference>
<dbReference type="Pfam" id="PF17767">
    <property type="entry name" value="NAPRTase_N"/>
    <property type="match status" value="1"/>
</dbReference>
<name>A0A5K7Z5N4_9BACT</name>
<keyword evidence="7 9" id="KW-0808">Transferase</keyword>
<dbReference type="GO" id="GO:0004516">
    <property type="term" value="F:nicotinate phosphoribosyltransferase activity"/>
    <property type="evidence" value="ECO:0007669"/>
    <property type="project" value="UniProtKB-UniRule"/>
</dbReference>
<dbReference type="Gene3D" id="3.20.140.10">
    <property type="entry name" value="nicotinate phosphoribosyltransferase"/>
    <property type="match status" value="1"/>
</dbReference>
<dbReference type="InterPro" id="IPR040727">
    <property type="entry name" value="NAPRTase_N"/>
</dbReference>
<protein>
    <recommendedName>
        <fullName evidence="3 9">Nicotinate phosphoribosyltransferase</fullName>
        <ecNumber evidence="3 9">6.3.4.21</ecNumber>
    </recommendedName>
</protein>
<feature type="domain" description="Nicotinate/nicotinamide phosphoribosyltransferase" evidence="10">
    <location>
        <begin position="153"/>
        <end position="317"/>
    </location>
</feature>
<dbReference type="InterPro" id="IPR007229">
    <property type="entry name" value="Nic_PRibTrfase-Fam"/>
</dbReference>
<dbReference type="EC" id="6.3.4.21" evidence="3 9"/>
<keyword evidence="13" id="KW-0328">Glycosyltransferase</keyword>
<proteinExistence type="inferred from homology"/>
<dbReference type="NCBIfam" id="NF006696">
    <property type="entry name" value="PRK09243.1-3"/>
    <property type="match status" value="1"/>
</dbReference>
<dbReference type="UniPathway" id="UPA00253">
    <property type="reaction ID" value="UER00457"/>
</dbReference>
<evidence type="ECO:0000256" key="2">
    <source>
        <dbReference type="ARBA" id="ARBA00010897"/>
    </source>
</evidence>
<gene>
    <name evidence="13" type="ORF">DSCW_37350</name>
</gene>
<dbReference type="PANTHER" id="PTHR11098:SF1">
    <property type="entry name" value="NICOTINATE PHOSPHORIBOSYLTRANSFERASE"/>
    <property type="match status" value="1"/>
</dbReference>
<dbReference type="KEGG" id="dwd:DSCW_37350"/>
<dbReference type="PIRSF" id="PIRSF000484">
    <property type="entry name" value="NAPRT"/>
    <property type="match status" value="1"/>
</dbReference>
<keyword evidence="4" id="KW-0597">Phosphoprotein</keyword>
<dbReference type="GO" id="GO:0047280">
    <property type="term" value="F:nicotinamide phosphoribosyltransferase activity"/>
    <property type="evidence" value="ECO:0007669"/>
    <property type="project" value="UniProtKB-ARBA"/>
</dbReference>
<dbReference type="AlphaFoldDB" id="A0A5K7Z5N4"/>
<comment type="catalytic activity">
    <reaction evidence="8 9">
        <text>5-phospho-alpha-D-ribose 1-diphosphate + nicotinate + ATP + H2O = nicotinate beta-D-ribonucleotide + ADP + phosphate + diphosphate</text>
        <dbReference type="Rhea" id="RHEA:36163"/>
        <dbReference type="ChEBI" id="CHEBI:15377"/>
        <dbReference type="ChEBI" id="CHEBI:30616"/>
        <dbReference type="ChEBI" id="CHEBI:32544"/>
        <dbReference type="ChEBI" id="CHEBI:33019"/>
        <dbReference type="ChEBI" id="CHEBI:43474"/>
        <dbReference type="ChEBI" id="CHEBI:57502"/>
        <dbReference type="ChEBI" id="CHEBI:58017"/>
        <dbReference type="ChEBI" id="CHEBI:456216"/>
        <dbReference type="EC" id="6.3.4.21"/>
    </reaction>
</comment>
<dbReference type="CDD" id="cd01570">
    <property type="entry name" value="NAPRTase_A"/>
    <property type="match status" value="1"/>
</dbReference>
<sequence length="442" mass="48842">MSFSEFPGPLFTDLYELTMAAGYFDRGLDETATFSLFVRDHPKRSYFVACGLQAVVDALTRFQFSDREIEWLTQTGLFKREFLAHLATLRFTGDVRAMAEGEIFFADEPVLEVSAPLIEAQLLETFLINTVGVASMLATKASRCVHAAAGRPLIDFSLRRTQGIHAGMTVARSSYIAGFASTSNVLAGKIWGIPTSGTMAHSFVTAFESETEAFEAYAELFPKAAVFLIDTYDTIAGAEKAAAVGKRMKQKGQALTGVRLDSGDMVALSRQVRSILDEAGLPEVKIFASSGFDEYELERLIAEGARIDAFGVGTRMGVSSDAPYLDMVYKMVRMGDRNVRKTSAGKVTLAGEKQVFRKMAEDRCFQVDIIGLREESMEDAVPLLLPAMENGRSVGPRPTLEQIRQRFADNFNRLDDKTKKLRNPEKYPVASSERLVELQNQC</sequence>
<dbReference type="InterPro" id="IPR006405">
    <property type="entry name" value="Nic_PRibTrfase_pncB"/>
</dbReference>
<feature type="domain" description="Nicotinate phosphoribosyltransferase N-terminal" evidence="11">
    <location>
        <begin position="10"/>
        <end position="131"/>
    </location>
</feature>
<dbReference type="InterPro" id="IPR041619">
    <property type="entry name" value="NAPRTase_C"/>
</dbReference>
<accession>A0A5K7Z5N4</accession>
<evidence type="ECO:0000313" key="14">
    <source>
        <dbReference type="Proteomes" id="UP000427769"/>
    </source>
</evidence>
<dbReference type="PANTHER" id="PTHR11098">
    <property type="entry name" value="NICOTINATE PHOSPHORIBOSYLTRANSFERASE"/>
    <property type="match status" value="1"/>
</dbReference>
<dbReference type="GO" id="GO:0005829">
    <property type="term" value="C:cytosol"/>
    <property type="evidence" value="ECO:0007669"/>
    <property type="project" value="TreeGrafter"/>
</dbReference>
<evidence type="ECO:0000259" key="12">
    <source>
        <dbReference type="Pfam" id="PF17956"/>
    </source>
</evidence>
<evidence type="ECO:0000259" key="10">
    <source>
        <dbReference type="Pfam" id="PF04095"/>
    </source>
</evidence>
<dbReference type="NCBIfam" id="TIGR01513">
    <property type="entry name" value="NAPRTase_put"/>
    <property type="match status" value="1"/>
</dbReference>
<dbReference type="OrthoDB" id="9771406at2"/>
<dbReference type="SUPFAM" id="SSF51690">
    <property type="entry name" value="Nicotinate/Quinolinate PRTase C-terminal domain-like"/>
    <property type="match status" value="1"/>
</dbReference>
<dbReference type="FunFam" id="3.20.20.70:FF:000076">
    <property type="entry name" value="Nicotinate phosphoribosyltransferase"/>
    <property type="match status" value="1"/>
</dbReference>
<evidence type="ECO:0000256" key="9">
    <source>
        <dbReference type="RuleBase" id="RU365100"/>
    </source>
</evidence>
<dbReference type="Pfam" id="PF04095">
    <property type="entry name" value="NAPRTase"/>
    <property type="match status" value="1"/>
</dbReference>
<keyword evidence="6 9" id="KW-0662">Pyridine nucleotide biosynthesis</keyword>
<dbReference type="InterPro" id="IPR041525">
    <property type="entry name" value="N/Namide_PRibTrfase"/>
</dbReference>
<evidence type="ECO:0000256" key="7">
    <source>
        <dbReference type="ARBA" id="ARBA00022679"/>
    </source>
</evidence>
<comment type="pathway">
    <text evidence="1 9">Cofactor biosynthesis; NAD(+) biosynthesis; nicotinate D-ribonucleotide from nicotinate: step 1/1.</text>
</comment>
<dbReference type="RefSeq" id="WP_155305154.1">
    <property type="nucleotide sequence ID" value="NZ_AP021875.1"/>
</dbReference>
<feature type="domain" description="Nicotinate phosphoribosyltransferase C-terminal" evidence="12">
    <location>
        <begin position="379"/>
        <end position="438"/>
    </location>
</feature>
<keyword evidence="14" id="KW-1185">Reference proteome</keyword>
<dbReference type="NCBIfam" id="NF009131">
    <property type="entry name" value="PRK12484.1"/>
    <property type="match status" value="1"/>
</dbReference>
<evidence type="ECO:0000256" key="3">
    <source>
        <dbReference type="ARBA" id="ARBA00013236"/>
    </source>
</evidence>
<keyword evidence="5 9" id="KW-0436">Ligase</keyword>
<dbReference type="Gene3D" id="3.20.20.70">
    <property type="entry name" value="Aldolase class I"/>
    <property type="match status" value="1"/>
</dbReference>
<dbReference type="EMBL" id="AP021875">
    <property type="protein sequence ID" value="BBO76318.1"/>
    <property type="molecule type" value="Genomic_DNA"/>
</dbReference>
<evidence type="ECO:0000256" key="1">
    <source>
        <dbReference type="ARBA" id="ARBA00004952"/>
    </source>
</evidence>